<reference evidence="1 2" key="1">
    <citation type="submission" date="2024-06" db="EMBL/GenBank/DDBJ databases">
        <title>The Natural Products Discovery Center: Release of the First 8490 Sequenced Strains for Exploring Actinobacteria Biosynthetic Diversity.</title>
        <authorList>
            <person name="Kalkreuter E."/>
            <person name="Kautsar S.A."/>
            <person name="Yang D."/>
            <person name="Bader C.D."/>
            <person name="Teijaro C.N."/>
            <person name="Fluegel L."/>
            <person name="Davis C.M."/>
            <person name="Simpson J.R."/>
            <person name="Lauterbach L."/>
            <person name="Steele A.D."/>
            <person name="Gui C."/>
            <person name="Meng S."/>
            <person name="Li G."/>
            <person name="Viehrig K."/>
            <person name="Ye F."/>
            <person name="Su P."/>
            <person name="Kiefer A.F."/>
            <person name="Nichols A."/>
            <person name="Cepeda A.J."/>
            <person name="Yan W."/>
            <person name="Fan B."/>
            <person name="Jiang Y."/>
            <person name="Adhikari A."/>
            <person name="Zheng C.-J."/>
            <person name="Schuster L."/>
            <person name="Cowan T.M."/>
            <person name="Smanski M.J."/>
            <person name="Chevrette M.G."/>
            <person name="De Carvalho L.P.S."/>
            <person name="Shen B."/>
        </authorList>
    </citation>
    <scope>NUCLEOTIDE SEQUENCE [LARGE SCALE GENOMIC DNA]</scope>
    <source>
        <strain evidence="1 2">NPDC050403</strain>
    </source>
</reference>
<dbReference type="Proteomes" id="UP001551695">
    <property type="component" value="Unassembled WGS sequence"/>
</dbReference>
<dbReference type="RefSeq" id="WP_357786100.1">
    <property type="nucleotide sequence ID" value="NZ_JBFAKC010000010.1"/>
</dbReference>
<proteinExistence type="predicted"/>
<evidence type="ECO:0000313" key="1">
    <source>
        <dbReference type="EMBL" id="MEV0710286.1"/>
    </source>
</evidence>
<organism evidence="1 2">
    <name type="scientific">Nocardia aurea</name>
    <dbReference type="NCBI Taxonomy" id="2144174"/>
    <lineage>
        <taxon>Bacteria</taxon>
        <taxon>Bacillati</taxon>
        <taxon>Actinomycetota</taxon>
        <taxon>Actinomycetes</taxon>
        <taxon>Mycobacteriales</taxon>
        <taxon>Nocardiaceae</taxon>
        <taxon>Nocardia</taxon>
    </lineage>
</organism>
<name>A0ABV3FXY0_9NOCA</name>
<evidence type="ECO:0000313" key="2">
    <source>
        <dbReference type="Proteomes" id="UP001551695"/>
    </source>
</evidence>
<comment type="caution">
    <text evidence="1">The sequence shown here is derived from an EMBL/GenBank/DDBJ whole genome shotgun (WGS) entry which is preliminary data.</text>
</comment>
<protein>
    <recommendedName>
        <fullName evidence="3">Roadblock/LC7 domain-containing protein</fullName>
    </recommendedName>
</protein>
<evidence type="ECO:0008006" key="3">
    <source>
        <dbReference type="Google" id="ProtNLM"/>
    </source>
</evidence>
<accession>A0ABV3FXY0</accession>
<gene>
    <name evidence="1" type="ORF">AB0I48_22205</name>
</gene>
<keyword evidence="2" id="KW-1185">Reference proteome</keyword>
<sequence length="131" mass="14235">MNLDDALREGMSMDGALGIAIVDYESGFTVAKQGGSSLLDLDVAGPALAEVVRAKLRAIETLQLDDDIEDILVTLGAHYHIIMPTEARGNGASFTAGQRQTLFLYLVLDRSRGNLALARRHLRGIERQVRS</sequence>
<dbReference type="EMBL" id="JBFAKC010000010">
    <property type="protein sequence ID" value="MEV0710286.1"/>
    <property type="molecule type" value="Genomic_DNA"/>
</dbReference>